<gene>
    <name evidence="1" type="ORF">J2W95_001197</name>
</gene>
<accession>A0ABU1S0F6</accession>
<proteinExistence type="predicted"/>
<evidence type="ECO:0000313" key="2">
    <source>
        <dbReference type="Proteomes" id="UP001261871"/>
    </source>
</evidence>
<sequence length="273" mass="29056">MYQRVNVLKPLGKSPGAAAPKEPNVTIVAVDDIATWPLRDSKGVNHTGDFIMKPNAKMIQVYMTPSKIKAGFESDGDEDAVSFKQKFEGESPGNELELAEFVQNWTGVNAVIIYGSCSDAFRKVIGTKCAPVQLKPSLVDDNDSRKHMLVFEQMAKSGYVPGHYTGSLSFTDPFTVVSSTAVPVNSTNGRIYQLPSLAVTAAIAFSEISLNHGDTITLIGGGGVAPATLATGVTDKKAILKDGTTWVGLAGATINLEVFVNGALTFLIEKSRT</sequence>
<evidence type="ECO:0000313" key="1">
    <source>
        <dbReference type="EMBL" id="MDR6844506.1"/>
    </source>
</evidence>
<protein>
    <submittedName>
        <fullName evidence="1">Uncharacterized protein</fullName>
    </submittedName>
</protein>
<dbReference type="EMBL" id="JAVDTX010000002">
    <property type="protein sequence ID" value="MDR6844506.1"/>
    <property type="molecule type" value="Genomic_DNA"/>
</dbReference>
<dbReference type="Proteomes" id="UP001261871">
    <property type="component" value="Unassembled WGS sequence"/>
</dbReference>
<name>A0ABU1S0F6_9FLAO</name>
<reference evidence="1 2" key="1">
    <citation type="submission" date="2023-07" db="EMBL/GenBank/DDBJ databases">
        <title>Sorghum-associated microbial communities from plants grown in Nebraska, USA.</title>
        <authorList>
            <person name="Schachtman D."/>
        </authorList>
    </citation>
    <scope>NUCLEOTIDE SEQUENCE [LARGE SCALE GENOMIC DNA]</scope>
    <source>
        <strain evidence="1 2">BE124</strain>
    </source>
</reference>
<dbReference type="RefSeq" id="WP_310004936.1">
    <property type="nucleotide sequence ID" value="NZ_JAVDTX010000002.1"/>
</dbReference>
<keyword evidence="2" id="KW-1185">Reference proteome</keyword>
<comment type="caution">
    <text evidence="1">The sequence shown here is derived from an EMBL/GenBank/DDBJ whole genome shotgun (WGS) entry which is preliminary data.</text>
</comment>
<organism evidence="1 2">
    <name type="scientific">Flavobacterium granuli</name>
    <dbReference type="NCBI Taxonomy" id="280093"/>
    <lineage>
        <taxon>Bacteria</taxon>
        <taxon>Pseudomonadati</taxon>
        <taxon>Bacteroidota</taxon>
        <taxon>Flavobacteriia</taxon>
        <taxon>Flavobacteriales</taxon>
        <taxon>Flavobacteriaceae</taxon>
        <taxon>Flavobacterium</taxon>
    </lineage>
</organism>